<dbReference type="Pfam" id="PF06748">
    <property type="entry name" value="DUF1217"/>
    <property type="match status" value="1"/>
</dbReference>
<proteinExistence type="predicted"/>
<gene>
    <name evidence="1" type="ORF">OG2516_10074</name>
</gene>
<dbReference type="OrthoDB" id="7824597at2"/>
<sequence>MSFQPVLPLAGYAGYRFLARTLEVQQAAYAASAPIERATESFREKVPQITSIDDLLDDRQAMQVVLGAFGLDDDIDSAAFVRKVLEEGTVAPDSFAIRLSDKRYLQLADALGFGDLGGAGKTQWLGFADVIVARYEARQFERAVGEQDEQLRIALSVSRGVEEVLQGQDGRTARWFAIMGNAPLRSVFETALGFSSSFGSIDLDQQLEQFQERTESVLGSGDPADFENEAVQEKLIRLYMVRTEMAASQSLSGAAAALTLLQGL</sequence>
<evidence type="ECO:0000313" key="2">
    <source>
        <dbReference type="Proteomes" id="UP000003635"/>
    </source>
</evidence>
<reference evidence="1 2" key="1">
    <citation type="journal article" date="2010" name="J. Bacteriol.">
        <title>Genome sequences of Oceanicola granulosus HTCC2516(T) and Oceanicola batsensis HTCC2597(TDelta).</title>
        <authorList>
            <person name="Thrash J.C."/>
            <person name="Cho J.C."/>
            <person name="Vergin K.L."/>
            <person name="Giovannoni S.J."/>
        </authorList>
    </citation>
    <scope>NUCLEOTIDE SEQUENCE [LARGE SCALE GENOMIC DNA]</scope>
    <source>
        <strain evidence="2">ATCC BAA-861 / DSM 15982 / KCTC 12143 / HTCC2516</strain>
    </source>
</reference>
<comment type="caution">
    <text evidence="1">The sequence shown here is derived from an EMBL/GenBank/DDBJ whole genome shotgun (WGS) entry which is preliminary data.</text>
</comment>
<protein>
    <submittedName>
        <fullName evidence="1">Flagellar protein, putative</fullName>
    </submittedName>
</protein>
<dbReference type="InterPro" id="IPR023157">
    <property type="entry name" value="AGR-C-984p-like_sf"/>
</dbReference>
<name>Q2CDG9_OCEGH</name>
<keyword evidence="1" id="KW-0282">Flagellum</keyword>
<dbReference type="Proteomes" id="UP000003635">
    <property type="component" value="Unassembled WGS sequence"/>
</dbReference>
<dbReference type="SUPFAM" id="SSF158837">
    <property type="entry name" value="AGR C 984p-like"/>
    <property type="match status" value="1"/>
</dbReference>
<dbReference type="AlphaFoldDB" id="Q2CDG9"/>
<dbReference type="STRING" id="314256.OG2516_10074"/>
<accession>Q2CDG9</accession>
<organism evidence="1 2">
    <name type="scientific">Oceanicola granulosus (strain ATCC BAA-861 / DSM 15982 / KCTC 12143 / HTCC2516)</name>
    <dbReference type="NCBI Taxonomy" id="314256"/>
    <lineage>
        <taxon>Bacteria</taxon>
        <taxon>Pseudomonadati</taxon>
        <taxon>Pseudomonadota</taxon>
        <taxon>Alphaproteobacteria</taxon>
        <taxon>Rhodobacterales</taxon>
        <taxon>Roseobacteraceae</taxon>
        <taxon>Oceanicola</taxon>
    </lineage>
</organism>
<keyword evidence="1" id="KW-0966">Cell projection</keyword>
<dbReference type="Gene3D" id="1.10.3700.10">
    <property type="entry name" value="AGR C 984p-like"/>
    <property type="match status" value="1"/>
</dbReference>
<dbReference type="HOGENOM" id="CLU_074035_0_0_5"/>
<keyword evidence="1" id="KW-0969">Cilium</keyword>
<keyword evidence="2" id="KW-1185">Reference proteome</keyword>
<dbReference type="RefSeq" id="WP_007255535.1">
    <property type="nucleotide sequence ID" value="NZ_CH724107.1"/>
</dbReference>
<dbReference type="InterPro" id="IPR010626">
    <property type="entry name" value="DUF1217"/>
</dbReference>
<evidence type="ECO:0000313" key="1">
    <source>
        <dbReference type="EMBL" id="EAR50742.1"/>
    </source>
</evidence>
<dbReference type="eggNOG" id="ENOG502ZBJH">
    <property type="taxonomic scope" value="Bacteria"/>
</dbReference>
<dbReference type="EMBL" id="AAOT01000023">
    <property type="protein sequence ID" value="EAR50742.1"/>
    <property type="molecule type" value="Genomic_DNA"/>
</dbReference>